<dbReference type="Proteomes" id="UP000323930">
    <property type="component" value="Unassembled WGS sequence"/>
</dbReference>
<evidence type="ECO:0000313" key="2">
    <source>
        <dbReference type="Proteomes" id="UP000323930"/>
    </source>
</evidence>
<evidence type="ECO:0000313" key="1">
    <source>
        <dbReference type="EMBL" id="TYA69982.1"/>
    </source>
</evidence>
<protein>
    <submittedName>
        <fullName evidence="1">DUF1643 domain-containing protein</fullName>
    </submittedName>
</protein>
<reference evidence="1 2" key="1">
    <citation type="submission" date="2019-08" db="EMBL/GenBank/DDBJ databases">
        <title>Seonamhaeicola sediminis sp. nov., isolated from marine sediment.</title>
        <authorList>
            <person name="Cao W.R."/>
        </authorList>
    </citation>
    <scope>NUCLEOTIDE SEQUENCE [LARGE SCALE GENOMIC DNA]</scope>
    <source>
        <strain evidence="1 2">B011</strain>
    </source>
</reference>
<organism evidence="1 2">
    <name type="scientific">Seonamhaeicola marinus</name>
    <dbReference type="NCBI Taxonomy" id="1912246"/>
    <lineage>
        <taxon>Bacteria</taxon>
        <taxon>Pseudomonadati</taxon>
        <taxon>Bacteroidota</taxon>
        <taxon>Flavobacteriia</taxon>
        <taxon>Flavobacteriales</taxon>
        <taxon>Flavobacteriaceae</taxon>
    </lineage>
</organism>
<gene>
    <name evidence="1" type="ORF">FUA24_22090</name>
</gene>
<comment type="caution">
    <text evidence="1">The sequence shown here is derived from an EMBL/GenBank/DDBJ whole genome shotgun (WGS) entry which is preliminary data.</text>
</comment>
<name>A0A5D0HL05_9FLAO</name>
<dbReference type="InterPro" id="IPR012441">
    <property type="entry name" value="DUF1643"/>
</dbReference>
<accession>A0A5D0HL05</accession>
<proteinExistence type="predicted"/>
<dbReference type="OrthoDB" id="9807577at2"/>
<dbReference type="Pfam" id="PF07799">
    <property type="entry name" value="DUF1643"/>
    <property type="match status" value="1"/>
</dbReference>
<dbReference type="RefSeq" id="WP_148545264.1">
    <property type="nucleotide sequence ID" value="NZ_VSDQ01000729.1"/>
</dbReference>
<dbReference type="AlphaFoldDB" id="A0A5D0HL05"/>
<dbReference type="EMBL" id="VSDQ01000729">
    <property type="protein sequence ID" value="TYA69982.1"/>
    <property type="molecule type" value="Genomic_DNA"/>
</dbReference>
<keyword evidence="2" id="KW-1185">Reference proteome</keyword>
<sequence length="174" mass="20337">MIKWTYITNKDNSARYTLGEIGESNLICIGINPSTATPVKLDTTLKRVKRIADINGYDGWIMLNVYPQRDTYPENIDSIANLDIIQDNNKAIKNILRDYELRDIWAGWGVEITSRDYLKNCLFELYENFDDSFNWLHYGDLTNDGHPRHPSRMSYSDTFKPFGVENYIKKLKQK</sequence>